<evidence type="ECO:0000313" key="3">
    <source>
        <dbReference type="Proteomes" id="UP000237797"/>
    </source>
</evidence>
<dbReference type="RefSeq" id="WP_106344996.1">
    <property type="nucleotide sequence ID" value="NZ_PVNE01000010.1"/>
</dbReference>
<organism evidence="2 3">
    <name type="scientific">Planifilum fimeticola</name>
    <dbReference type="NCBI Taxonomy" id="201975"/>
    <lineage>
        <taxon>Bacteria</taxon>
        <taxon>Bacillati</taxon>
        <taxon>Bacillota</taxon>
        <taxon>Bacilli</taxon>
        <taxon>Bacillales</taxon>
        <taxon>Thermoactinomycetaceae</taxon>
        <taxon>Planifilum</taxon>
    </lineage>
</organism>
<comment type="caution">
    <text evidence="2">The sequence shown here is derived from an EMBL/GenBank/DDBJ whole genome shotgun (WGS) entry which is preliminary data.</text>
</comment>
<dbReference type="EMBL" id="PVNE01000010">
    <property type="protein sequence ID" value="PRX40890.1"/>
    <property type="molecule type" value="Genomic_DNA"/>
</dbReference>
<name>A0A2T0LFB3_9BACL</name>
<keyword evidence="3" id="KW-1185">Reference proteome</keyword>
<feature type="compositionally biased region" description="Basic and acidic residues" evidence="1">
    <location>
        <begin position="15"/>
        <end position="47"/>
    </location>
</feature>
<evidence type="ECO:0000256" key="1">
    <source>
        <dbReference type="SAM" id="MobiDB-lite"/>
    </source>
</evidence>
<reference evidence="2 3" key="1">
    <citation type="submission" date="2018-03" db="EMBL/GenBank/DDBJ databases">
        <title>Genomic Encyclopedia of Archaeal and Bacterial Type Strains, Phase II (KMG-II): from individual species to whole genera.</title>
        <authorList>
            <person name="Goeker M."/>
        </authorList>
    </citation>
    <scope>NUCLEOTIDE SEQUENCE [LARGE SCALE GENOMIC DNA]</scope>
    <source>
        <strain evidence="2 3">DSM 44946</strain>
    </source>
</reference>
<dbReference type="Proteomes" id="UP000237797">
    <property type="component" value="Unassembled WGS sequence"/>
</dbReference>
<accession>A0A2T0LFB3</accession>
<dbReference type="OrthoDB" id="2987602at2"/>
<feature type="region of interest" description="Disordered" evidence="1">
    <location>
        <begin position="10"/>
        <end position="47"/>
    </location>
</feature>
<evidence type="ECO:0000313" key="2">
    <source>
        <dbReference type="EMBL" id="PRX40890.1"/>
    </source>
</evidence>
<gene>
    <name evidence="2" type="ORF">CLV97_11082</name>
</gene>
<proteinExistence type="predicted"/>
<dbReference type="AlphaFoldDB" id="A0A2T0LFB3"/>
<sequence>MKSLFKRLIVQKNQHATEGEEHPTDPEPRDERMDNRPRAERARTVDRGAKEEQFQVHIEFFLYDSKSKGKSTYTETDIHRYPMMGFTLYFPHTKEQNTRPMWMNWMLKGLEQTLETMKVTPHLVDEPDLYSLFVDLKRYPHPEVKKCIYLVFQQLYQWQNIGNDEVALRIHIGGDELYQRLLDTYSKAV</sequence>
<protein>
    <submittedName>
        <fullName evidence="2">Uncharacterized protein</fullName>
    </submittedName>
</protein>